<keyword evidence="2" id="KW-0378">Hydrolase</keyword>
<evidence type="ECO:0000256" key="3">
    <source>
        <dbReference type="SAM" id="Phobius"/>
    </source>
</evidence>
<keyword evidence="3" id="KW-0812">Transmembrane</keyword>
<keyword evidence="3" id="KW-0472">Membrane</keyword>
<dbReference type="CDD" id="cd16148">
    <property type="entry name" value="sulfatase_like"/>
    <property type="match status" value="1"/>
</dbReference>
<evidence type="ECO:0000313" key="5">
    <source>
        <dbReference type="EMBL" id="SVA42160.1"/>
    </source>
</evidence>
<organism evidence="5">
    <name type="scientific">marine metagenome</name>
    <dbReference type="NCBI Taxonomy" id="408172"/>
    <lineage>
        <taxon>unclassified sequences</taxon>
        <taxon>metagenomes</taxon>
        <taxon>ecological metagenomes</taxon>
    </lineage>
</organism>
<gene>
    <name evidence="5" type="ORF">METZ01_LOCUS95014</name>
</gene>
<dbReference type="SUPFAM" id="SSF53649">
    <property type="entry name" value="Alkaline phosphatase-like"/>
    <property type="match status" value="1"/>
</dbReference>
<dbReference type="Gene3D" id="3.40.720.10">
    <property type="entry name" value="Alkaline Phosphatase, subunit A"/>
    <property type="match status" value="1"/>
</dbReference>
<dbReference type="InterPro" id="IPR000917">
    <property type="entry name" value="Sulfatase_N"/>
</dbReference>
<dbReference type="InterPro" id="IPR050738">
    <property type="entry name" value="Sulfatase"/>
</dbReference>
<dbReference type="EMBL" id="UINC01009400">
    <property type="protein sequence ID" value="SVA42160.1"/>
    <property type="molecule type" value="Genomic_DNA"/>
</dbReference>
<evidence type="ECO:0000259" key="4">
    <source>
        <dbReference type="Pfam" id="PF00884"/>
    </source>
</evidence>
<feature type="transmembrane region" description="Helical" evidence="3">
    <location>
        <begin position="196"/>
        <end position="220"/>
    </location>
</feature>
<sequence>MLLRIVAAPASRFLGGTLLAASLLFWLSFAVFESLRRGYLYQPTGFRQVIVSLVFYSLLAGVVAAGAELLWLLARRARAQWPRRSDALLFALNLSVLVALVSVSQGFPTLPGWVTPFSAWLMSGVALAVVVSVRRDIVWTTLTCAVPSIMAWSVFPHLKTQIVELNQTWLLLPACSVFVLVCMVQPRVVAAKYQRLLLVPCMVLLTGAGHIAYAASFAAFPPSARRDSAAVSPVNVDKTLPDILLVVIDTLRSDHVGAYGYSRPVTQHLDSLAATADRYVHAYSPYAYTHDSHRSLFTGRYADHELATTLAEELQSSGYRTIALTANPLAIPEDLRRGFDHILPAVHNLPGLHGTATIRTLLRAVPFVGKLNWFSNRWLVGDVYHPRAAWIVDRAIAWLEADEDGPTFLFVNLLEPHDPYRPPQAYAERFPGYDPDLYYHSAITSDFEKRGGYTSTEAAHVISQYDAEIAYADAQLGRLFAHLRSKELFDQTLVAITSDHGEGLGDHGAAAHGWFPFEEQTRVPLLVKHVEQRSGRTIDGLWSLVDVKQIILNAAFDDEATSLQVAPVNDPNRVVLSRGRGYIALRKGPWKLFIAASGTPWRLYNINEDPLEQHDQLTLDSAITQEVISQLSVEGVLLATEIGFVTAESLSTDFFKASPELTELLRALGYVR</sequence>
<reference evidence="5" key="1">
    <citation type="submission" date="2018-05" db="EMBL/GenBank/DDBJ databases">
        <authorList>
            <person name="Lanie J.A."/>
            <person name="Ng W.-L."/>
            <person name="Kazmierczak K.M."/>
            <person name="Andrzejewski T.M."/>
            <person name="Davidsen T.M."/>
            <person name="Wayne K.J."/>
            <person name="Tettelin H."/>
            <person name="Glass J.I."/>
            <person name="Rusch D."/>
            <person name="Podicherti R."/>
            <person name="Tsui H.-C.T."/>
            <person name="Winkler M.E."/>
        </authorList>
    </citation>
    <scope>NUCLEOTIDE SEQUENCE</scope>
</reference>
<proteinExistence type="inferred from homology"/>
<keyword evidence="3" id="KW-1133">Transmembrane helix</keyword>
<dbReference type="Gene3D" id="3.30.1120.10">
    <property type="match status" value="1"/>
</dbReference>
<dbReference type="InterPro" id="IPR017850">
    <property type="entry name" value="Alkaline_phosphatase_core_sf"/>
</dbReference>
<protein>
    <recommendedName>
        <fullName evidence="4">Sulfatase N-terminal domain-containing protein</fullName>
    </recommendedName>
</protein>
<accession>A0A381VPB7</accession>
<feature type="transmembrane region" description="Helical" evidence="3">
    <location>
        <begin position="167"/>
        <end position="184"/>
    </location>
</feature>
<comment type="similarity">
    <text evidence="1">Belongs to the sulfatase family.</text>
</comment>
<dbReference type="AlphaFoldDB" id="A0A381VPB7"/>
<feature type="domain" description="Sulfatase N-terminal" evidence="4">
    <location>
        <begin position="241"/>
        <end position="553"/>
    </location>
</feature>
<name>A0A381VPB7_9ZZZZ</name>
<dbReference type="GO" id="GO:0004065">
    <property type="term" value="F:arylsulfatase activity"/>
    <property type="evidence" value="ECO:0007669"/>
    <property type="project" value="TreeGrafter"/>
</dbReference>
<evidence type="ECO:0000256" key="1">
    <source>
        <dbReference type="ARBA" id="ARBA00008779"/>
    </source>
</evidence>
<feature type="transmembrane region" description="Helical" evidence="3">
    <location>
        <begin position="113"/>
        <end position="130"/>
    </location>
</feature>
<dbReference type="PANTHER" id="PTHR42693">
    <property type="entry name" value="ARYLSULFATASE FAMILY MEMBER"/>
    <property type="match status" value="1"/>
</dbReference>
<feature type="transmembrane region" description="Helical" evidence="3">
    <location>
        <begin position="86"/>
        <end position="107"/>
    </location>
</feature>
<dbReference type="Pfam" id="PF00884">
    <property type="entry name" value="Sulfatase"/>
    <property type="match status" value="1"/>
</dbReference>
<evidence type="ECO:0000256" key="2">
    <source>
        <dbReference type="ARBA" id="ARBA00022801"/>
    </source>
</evidence>
<feature type="transmembrane region" description="Helical" evidence="3">
    <location>
        <begin position="137"/>
        <end position="155"/>
    </location>
</feature>
<feature type="transmembrane region" description="Helical" evidence="3">
    <location>
        <begin position="54"/>
        <end position="74"/>
    </location>
</feature>
<dbReference type="PANTHER" id="PTHR42693:SF53">
    <property type="entry name" value="ENDO-4-O-SULFATASE"/>
    <property type="match status" value="1"/>
</dbReference>